<evidence type="ECO:0000256" key="1">
    <source>
        <dbReference type="PROSITE-ProRule" id="PRU00047"/>
    </source>
</evidence>
<dbReference type="Pfam" id="PF14392">
    <property type="entry name" value="zf-CCHC_4"/>
    <property type="match status" value="1"/>
</dbReference>
<keyword evidence="1" id="KW-0862">Zinc</keyword>
<dbReference type="AlphaFoldDB" id="A0AAV2GBZ4"/>
<feature type="compositionally biased region" description="Acidic residues" evidence="2">
    <location>
        <begin position="464"/>
        <end position="476"/>
    </location>
</feature>
<name>A0AAV2GBZ4_9ROSI</name>
<feature type="compositionally biased region" description="Polar residues" evidence="2">
    <location>
        <begin position="395"/>
        <end position="404"/>
    </location>
</feature>
<feature type="domain" description="CCHC-type" evidence="3">
    <location>
        <begin position="196"/>
        <end position="210"/>
    </location>
</feature>
<dbReference type="GO" id="GO:0008270">
    <property type="term" value="F:zinc ion binding"/>
    <property type="evidence" value="ECO:0007669"/>
    <property type="project" value="UniProtKB-KW"/>
</dbReference>
<dbReference type="InterPro" id="IPR036875">
    <property type="entry name" value="Znf_CCHC_sf"/>
</dbReference>
<protein>
    <recommendedName>
        <fullName evidence="3">CCHC-type domain-containing protein</fullName>
    </recommendedName>
</protein>
<dbReference type="InterPro" id="IPR001878">
    <property type="entry name" value="Znf_CCHC"/>
</dbReference>
<feature type="region of interest" description="Disordered" evidence="2">
    <location>
        <begin position="311"/>
        <end position="507"/>
    </location>
</feature>
<reference evidence="4 5" key="1">
    <citation type="submission" date="2024-04" db="EMBL/GenBank/DDBJ databases">
        <authorList>
            <person name="Fracassetti M."/>
        </authorList>
    </citation>
    <scope>NUCLEOTIDE SEQUENCE [LARGE SCALE GENOMIC DNA]</scope>
</reference>
<keyword evidence="5" id="KW-1185">Reference proteome</keyword>
<dbReference type="PROSITE" id="PS50158">
    <property type="entry name" value="ZF_CCHC"/>
    <property type="match status" value="1"/>
</dbReference>
<proteinExistence type="predicted"/>
<dbReference type="SUPFAM" id="SSF57756">
    <property type="entry name" value="Retrovirus zinc finger-like domains"/>
    <property type="match status" value="1"/>
</dbReference>
<feature type="compositionally biased region" description="Acidic residues" evidence="2">
    <location>
        <begin position="485"/>
        <end position="496"/>
    </location>
</feature>
<dbReference type="InterPro" id="IPR040256">
    <property type="entry name" value="At4g02000-like"/>
</dbReference>
<dbReference type="Pfam" id="PF14111">
    <property type="entry name" value="DUF4283"/>
    <property type="match status" value="1"/>
</dbReference>
<dbReference type="PANTHER" id="PTHR31286:SF167">
    <property type="entry name" value="OS09G0268800 PROTEIN"/>
    <property type="match status" value="1"/>
</dbReference>
<gene>
    <name evidence="4" type="ORF">LTRI10_LOCUS47847</name>
</gene>
<dbReference type="Proteomes" id="UP001497516">
    <property type="component" value="Chromosome 8"/>
</dbReference>
<evidence type="ECO:0000313" key="5">
    <source>
        <dbReference type="Proteomes" id="UP001497516"/>
    </source>
</evidence>
<evidence type="ECO:0000259" key="3">
    <source>
        <dbReference type="PROSITE" id="PS50158"/>
    </source>
</evidence>
<evidence type="ECO:0000256" key="2">
    <source>
        <dbReference type="SAM" id="MobiDB-lite"/>
    </source>
</evidence>
<dbReference type="InterPro" id="IPR025836">
    <property type="entry name" value="Zn_knuckle_CX2CX4HX4C"/>
</dbReference>
<dbReference type="EMBL" id="OZ034821">
    <property type="protein sequence ID" value="CAL1408236.1"/>
    <property type="molecule type" value="Genomic_DNA"/>
</dbReference>
<evidence type="ECO:0000313" key="4">
    <source>
        <dbReference type="EMBL" id="CAL1408236.1"/>
    </source>
</evidence>
<feature type="compositionally biased region" description="Basic and acidic residues" evidence="2">
    <location>
        <begin position="342"/>
        <end position="365"/>
    </location>
</feature>
<sequence>MGSSKDNDQIVEFEDEDVEESMARSRLSLIGRLFMENMPIPLLQRIVNNLWRCNSPVVVLEADMGLLQFLFADESDRERVLLRAPWIIKDHILMLREWAPVTPELYQELAWVPFWIQMWDIPSQCRTVKLGRRLAARLGEEVDTGLFGTRGDLGYFVKARVRVNVELPLRTRLTASNPRLGQFRVVLRYERLPLFCFNCGRIGHAERACRFPRHEGNEVYGPELSTDPVGFRLDEATLLPIRSVWINPNQLDEVVNEVEQLDLAPMEVERVVPQEVAADRLVEPDLLGIEAILNRKNSSAAARMQEFVTAGREETHEGAGGQKQGRSGSQAVMLGSGQSGRRFTESEKGKGKMIDDGKRTAEMVRSRARNSGISIREPGEQQTQHKKAAPAARSSGASKGTQGRSGKDGQKRPKPGFKMSLGELEEMLFDKKRGNEEMMTVSENKPLPPKKLCFDPSVMQDVGLDNDDLLGEEEKEADQVRQDPDGDGDGNEDTVEEASREWPPVNK</sequence>
<dbReference type="PANTHER" id="PTHR31286">
    <property type="entry name" value="GLYCINE-RICH CELL WALL STRUCTURAL PROTEIN 1.8-LIKE"/>
    <property type="match status" value="1"/>
</dbReference>
<keyword evidence="1" id="KW-0479">Metal-binding</keyword>
<accession>A0AAV2GBZ4</accession>
<keyword evidence="1" id="KW-0863">Zinc-finger</keyword>
<organism evidence="4 5">
    <name type="scientific">Linum trigynum</name>
    <dbReference type="NCBI Taxonomy" id="586398"/>
    <lineage>
        <taxon>Eukaryota</taxon>
        <taxon>Viridiplantae</taxon>
        <taxon>Streptophyta</taxon>
        <taxon>Embryophyta</taxon>
        <taxon>Tracheophyta</taxon>
        <taxon>Spermatophyta</taxon>
        <taxon>Magnoliopsida</taxon>
        <taxon>eudicotyledons</taxon>
        <taxon>Gunneridae</taxon>
        <taxon>Pentapetalae</taxon>
        <taxon>rosids</taxon>
        <taxon>fabids</taxon>
        <taxon>Malpighiales</taxon>
        <taxon>Linaceae</taxon>
        <taxon>Linum</taxon>
    </lineage>
</organism>
<dbReference type="GO" id="GO:0003676">
    <property type="term" value="F:nucleic acid binding"/>
    <property type="evidence" value="ECO:0007669"/>
    <property type="project" value="InterPro"/>
</dbReference>
<dbReference type="InterPro" id="IPR025558">
    <property type="entry name" value="DUF4283"/>
</dbReference>